<comment type="caution">
    <text evidence="2">The sequence shown here is derived from an EMBL/GenBank/DDBJ whole genome shotgun (WGS) entry which is preliminary data.</text>
</comment>
<evidence type="ECO:0000313" key="2">
    <source>
        <dbReference type="EMBL" id="TXR57479.1"/>
    </source>
</evidence>
<keyword evidence="1" id="KW-1133">Transmembrane helix</keyword>
<proteinExistence type="predicted"/>
<evidence type="ECO:0000313" key="3">
    <source>
        <dbReference type="Proteomes" id="UP000321234"/>
    </source>
</evidence>
<feature type="transmembrane region" description="Helical" evidence="1">
    <location>
        <begin position="46"/>
        <end position="67"/>
    </location>
</feature>
<sequence>MSSGPPPRGPVVPAVALGVLALVIALVLVVAVLAPGVGYLVVGVTLPLRLLGLLAGLVAIVFGVVVLRAASRGAGGRGTGVTALALGLLAVVGVVVAVPVVVGSEARAFQQRQQAAASAGPDRPAEQDVRVDRCAPVPSGYAAYLSITNSTDTRVRYDVTVEVLDGSGASRGFLVSADQSGVDPGATAQQVVEGSVGLGTDGSCRVFSASRGPA</sequence>
<keyword evidence="3" id="KW-1185">Reference proteome</keyword>
<dbReference type="AlphaFoldDB" id="A0A5C8ZK02"/>
<keyword evidence="1" id="KW-0812">Transmembrane</keyword>
<protein>
    <submittedName>
        <fullName evidence="2">Uncharacterized protein</fullName>
    </submittedName>
</protein>
<keyword evidence="1" id="KW-0472">Membrane</keyword>
<evidence type="ECO:0000256" key="1">
    <source>
        <dbReference type="SAM" id="Phobius"/>
    </source>
</evidence>
<name>A0A5C8ZK02_9ACTN</name>
<reference evidence="2 3" key="1">
    <citation type="submission" date="2019-07" db="EMBL/GenBank/DDBJ databases">
        <title>Quadrisphaera sp. strain DD2A genome sequencing and assembly.</title>
        <authorList>
            <person name="Kim I."/>
        </authorList>
    </citation>
    <scope>NUCLEOTIDE SEQUENCE [LARGE SCALE GENOMIC DNA]</scope>
    <source>
        <strain evidence="2 3">DD2A</strain>
    </source>
</reference>
<organism evidence="2 3">
    <name type="scientific">Quadrisphaera setariae</name>
    <dbReference type="NCBI Taxonomy" id="2593304"/>
    <lineage>
        <taxon>Bacteria</taxon>
        <taxon>Bacillati</taxon>
        <taxon>Actinomycetota</taxon>
        <taxon>Actinomycetes</taxon>
        <taxon>Kineosporiales</taxon>
        <taxon>Kineosporiaceae</taxon>
        <taxon>Quadrisphaera</taxon>
    </lineage>
</organism>
<accession>A0A5C8ZK02</accession>
<dbReference type="RefSeq" id="WP_147925120.1">
    <property type="nucleotide sequence ID" value="NZ_VKAC01000002.1"/>
</dbReference>
<feature type="transmembrane region" description="Helical" evidence="1">
    <location>
        <begin position="79"/>
        <end position="102"/>
    </location>
</feature>
<dbReference type="Proteomes" id="UP000321234">
    <property type="component" value="Unassembled WGS sequence"/>
</dbReference>
<gene>
    <name evidence="2" type="ORF">FMM08_04365</name>
</gene>
<feature type="transmembrane region" description="Helical" evidence="1">
    <location>
        <begin position="12"/>
        <end position="34"/>
    </location>
</feature>
<dbReference type="EMBL" id="VKAC01000002">
    <property type="protein sequence ID" value="TXR57479.1"/>
    <property type="molecule type" value="Genomic_DNA"/>
</dbReference>